<dbReference type="AlphaFoldDB" id="I1Q8X5"/>
<feature type="region of interest" description="Disordered" evidence="1">
    <location>
        <begin position="60"/>
        <end position="101"/>
    </location>
</feature>
<accession>I1Q8X5</accession>
<name>I1Q8X5_ORYGL</name>
<proteinExistence type="predicted"/>
<feature type="compositionally biased region" description="Acidic residues" evidence="1">
    <location>
        <begin position="60"/>
        <end position="87"/>
    </location>
</feature>
<sequence length="155" mass="17096">MESSSAAAAASLPEYVQFDGHLLPVAWLEGEVLAEFLAFLDDAAAAAEDAAEPYEVEFEEEEPYEVEFEEEPEEVEFAADDDDDGGLMEDGGRGSEVDDDDSDLFKAYEEEAEQEMALLLPHIMAIPAVMARAAAPATEQETKRHQFVSDQRGWM</sequence>
<dbReference type="Proteomes" id="UP000007306">
    <property type="component" value="Chromosome 7"/>
</dbReference>
<reference evidence="2 3" key="2">
    <citation type="submission" date="2018-04" db="EMBL/GenBank/DDBJ databases">
        <title>OglaRS2 (Oryza glaberrima Reference Sequence Version 2).</title>
        <authorList>
            <person name="Zhang J."/>
            <person name="Kudrna D."/>
            <person name="Lee S."/>
            <person name="Talag J."/>
            <person name="Rajasekar S."/>
            <person name="Wing R.A."/>
        </authorList>
    </citation>
    <scope>NUCLEOTIDE SEQUENCE [LARGE SCALE GENOMIC DNA]</scope>
    <source>
        <strain evidence="2 3">cv. IRGC 96717</strain>
    </source>
</reference>
<organism evidence="2 3">
    <name type="scientific">Oryza glaberrima</name>
    <name type="common">African rice</name>
    <dbReference type="NCBI Taxonomy" id="4538"/>
    <lineage>
        <taxon>Eukaryota</taxon>
        <taxon>Viridiplantae</taxon>
        <taxon>Streptophyta</taxon>
        <taxon>Embryophyta</taxon>
        <taxon>Tracheophyta</taxon>
        <taxon>Spermatophyta</taxon>
        <taxon>Magnoliopsida</taxon>
        <taxon>Liliopsida</taxon>
        <taxon>Poales</taxon>
        <taxon>Poaceae</taxon>
        <taxon>BOP clade</taxon>
        <taxon>Oryzoideae</taxon>
        <taxon>Oryzeae</taxon>
        <taxon>Oryzinae</taxon>
        <taxon>Oryza</taxon>
    </lineage>
</organism>
<dbReference type="Gramene" id="ORGLA07G0056700.1">
    <property type="protein sequence ID" value="ORGLA07G0056700.1"/>
    <property type="gene ID" value="ORGLA07G0056700"/>
</dbReference>
<dbReference type="OMA" id="ETKRHQF"/>
<dbReference type="eggNOG" id="ENOG502R7GD">
    <property type="taxonomic scope" value="Eukaryota"/>
</dbReference>
<keyword evidence="3" id="KW-1185">Reference proteome</keyword>
<dbReference type="HOGENOM" id="CLU_1962725_0_0_1"/>
<evidence type="ECO:0000313" key="3">
    <source>
        <dbReference type="Proteomes" id="UP000007306"/>
    </source>
</evidence>
<reference evidence="2" key="1">
    <citation type="submission" date="2015-06" db="UniProtKB">
        <authorList>
            <consortium name="EnsemblPlants"/>
        </authorList>
    </citation>
    <scope>IDENTIFICATION</scope>
</reference>
<evidence type="ECO:0000256" key="1">
    <source>
        <dbReference type="SAM" id="MobiDB-lite"/>
    </source>
</evidence>
<protein>
    <submittedName>
        <fullName evidence="2">Uncharacterized protein</fullName>
    </submittedName>
</protein>
<evidence type="ECO:0000313" key="2">
    <source>
        <dbReference type="EnsemblPlants" id="ORGLA07G0056700.1"/>
    </source>
</evidence>
<dbReference type="EnsemblPlants" id="ORGLA07G0056700.1">
    <property type="protein sequence ID" value="ORGLA07G0056700.1"/>
    <property type="gene ID" value="ORGLA07G0056700"/>
</dbReference>